<dbReference type="Pfam" id="PF00023">
    <property type="entry name" value="Ank"/>
    <property type="match status" value="1"/>
</dbReference>
<evidence type="ECO:0000313" key="5">
    <source>
        <dbReference type="Proteomes" id="UP001305414"/>
    </source>
</evidence>
<accession>A0AAN7UN80</accession>
<name>A0AAN7UN80_9PEZI</name>
<keyword evidence="2 3" id="KW-0040">ANK repeat</keyword>
<sequence length="1818" mass="197855">METPKLQNGRRRQLRELSEEYGLFLQPSPPLQPRPEYPPSHRTENDIIIAEELLKRQRTTASQHQSKGGLSRAFTPKKTAWEYKEVYDALLAHVVDQGSPGVAEALITKLNLLGGNLNLVQKSRTSLLSRRKSLDLSERSRILQIAVENKQLEMVEVLLPFADALSLDTSLPVAMRNGSNAIAELLVRYGAAASQTANGQDEFRRACANDGQSQLVGMILTSEGRPKESWVSQCMVEAARAGCLDNVMHLSQSTADGNCDRAAAVKAAIGLARRDIVLTILLGNRPPRKPGINEAFEQLMRQQNINPNEKLALTEILLCAGADGEPVAKALIHASATYFLEMVNLLICYGASIEYQGAVALRKAVSKGKVDLIKIMLNGTVEMAPKYASECVELLPKDIRFEDRRFLLATFLSRGATGTPLDEALIDSAEAGDTETVKLLVTPPSRSDEIQSAQHASPAVGFRRSHTASTDYKGALALQIAVKKGHMAIASAILTHKPPSQVALAQVYPSIWNLPRPERYQLSELFLRAGLSGPCVHSALEHIISEQSSRRDEKLVSLLLRYGADVNINEGHCIVAAISQTEVNLLEMLLKGKPTAHTISRAVPRAMEVSDSSTRSLIIDMLLATDTIKGTVEISKALDTAMSINPTDKRLIRALLQQGNADVNINGGSTVEHAAQHSDPEILEIILGLGRPDDNSIDKALKSLWKLSASVAKTHKLETLLRRTKSNHTVSSVLIEEVKALLKIPSSERNFTSLKLLLSKGADVNACKGEALSCAVAGSSMQIVEILLTASPSPTTLAWVMPHALRILDLMDRLTFAQKILDAGMPPSEANRALIFSVQKHPNDIPLINALVIHADTSDGLALIEAVKNESQDIVELLLDKKSFTSDILNKGFTTAIKTNDKKKRTLLCNSLLGAGASGEVVSNALLAAASDGDLEFGAILVRNGGSIKHKGGQAIVEAAKSGAVEVLEMLLAGNPEVPQNTLQRAFQGATQVGNLQKRAEIFKRLLQLGVSGEVVDIQLVSAVRYGDEGKDLVRLLLKHGASPDYSDGEAVEKAVRSAFLGNLELLLGISVNDGNSEEQQPSSQTLARGLDAAGISTEIRDLQSSIGFSRQVNRLLIPFILLFIGLLTKRSLKRDCQTLIDATSALTVTLFDELLGCCVSSEDASLVFGKVFSNSDPSLWTSERGLKIATSLLKKGAEGDGVGSALVAVLKQNDAAHHSLATTFGALLLKHGADVNYNHGEALQLAAGQGNVELLARLLSEKPNTETLGSAFSKIFDIPLGEDKVHELITLFTEYRDGNSELDVMSTQPGSDSIMIRALSQYPRSTKILETLLDIGFYHDQMTTCRVTGGYEVPESVTLLMWALIQPQKKISTGVINVLINRGAKINFKTAGSHITPLMLAIRTRRQDVAKLLLLAGAEADVSDAFGNSPLSIASAIGGELAIAMMSNLLAAGASKNDGSLHNAARELNIQAMQVLVKYNHDPDFPSPLHEGRTALAELCLHATDSMKLTTNNEKTMERAIEFLVECGTDITIHSEGKSVLLLALESSDPVTTTRVLLRAALWKDVNKAFNQYSDGKYTFSPTMYVQRVLPDSDLKSDLLRLLRSNRCVDVYYANSGPQPADAVGLPAHILREEEERKLRLDRLREDNENHLLAIRRTKELAAVQADIWANQAELDEARKKRAHNADLAALQERARQRAKQITDLQHQEDLARASVARTRAIGEAERSIEDQRQARLLEWERDIGNERVGNANQLSSIRLREREDIEKFDKAADSRFTARLKEQKKLVDSQSMLAAGLNNAPAAARRQIGYVSGEIQ</sequence>
<gene>
    <name evidence="4" type="ORF">RRF57_004121</name>
</gene>
<evidence type="ECO:0000256" key="3">
    <source>
        <dbReference type="PROSITE-ProRule" id="PRU00023"/>
    </source>
</evidence>
<evidence type="ECO:0000256" key="2">
    <source>
        <dbReference type="ARBA" id="ARBA00023043"/>
    </source>
</evidence>
<protein>
    <submittedName>
        <fullName evidence="4">Uncharacterized protein</fullName>
    </submittedName>
</protein>
<dbReference type="InterPro" id="IPR002110">
    <property type="entry name" value="Ankyrin_rpt"/>
</dbReference>
<dbReference type="SUPFAM" id="SSF48403">
    <property type="entry name" value="Ankyrin repeat"/>
    <property type="match status" value="4"/>
</dbReference>
<reference evidence="4 5" key="1">
    <citation type="submission" date="2023-10" db="EMBL/GenBank/DDBJ databases">
        <title>Draft genome sequence of Xylaria bambusicola isolate GMP-LS, the root and basal stem rot pathogen of sugarcane in Indonesia.</title>
        <authorList>
            <person name="Selvaraj P."/>
            <person name="Muralishankar V."/>
            <person name="Muruganantham S."/>
            <person name="Sp S."/>
            <person name="Haryani S."/>
            <person name="Lau K.J.X."/>
            <person name="Naqvi N.I."/>
        </authorList>
    </citation>
    <scope>NUCLEOTIDE SEQUENCE [LARGE SCALE GENOMIC DNA]</scope>
    <source>
        <strain evidence="4">GMP-LS</strain>
    </source>
</reference>
<organism evidence="4 5">
    <name type="scientific">Xylaria bambusicola</name>
    <dbReference type="NCBI Taxonomy" id="326684"/>
    <lineage>
        <taxon>Eukaryota</taxon>
        <taxon>Fungi</taxon>
        <taxon>Dikarya</taxon>
        <taxon>Ascomycota</taxon>
        <taxon>Pezizomycotina</taxon>
        <taxon>Sordariomycetes</taxon>
        <taxon>Xylariomycetidae</taxon>
        <taxon>Xylariales</taxon>
        <taxon>Xylariaceae</taxon>
        <taxon>Xylaria</taxon>
    </lineage>
</organism>
<keyword evidence="5" id="KW-1185">Reference proteome</keyword>
<comment type="caution">
    <text evidence="4">The sequence shown here is derived from an EMBL/GenBank/DDBJ whole genome shotgun (WGS) entry which is preliminary data.</text>
</comment>
<dbReference type="PANTHER" id="PTHR24123">
    <property type="entry name" value="ANKYRIN REPEAT-CONTAINING"/>
    <property type="match status" value="1"/>
</dbReference>
<dbReference type="PROSITE" id="PS50088">
    <property type="entry name" value="ANK_REPEAT"/>
    <property type="match status" value="1"/>
</dbReference>
<dbReference type="EMBL" id="JAWHQM010000008">
    <property type="protein sequence ID" value="KAK5628406.1"/>
    <property type="molecule type" value="Genomic_DNA"/>
</dbReference>
<keyword evidence="1" id="KW-0677">Repeat</keyword>
<dbReference type="InterPro" id="IPR051165">
    <property type="entry name" value="Multifunctional_ANK_Repeat"/>
</dbReference>
<dbReference type="Proteomes" id="UP001305414">
    <property type="component" value="Unassembled WGS sequence"/>
</dbReference>
<dbReference type="PANTHER" id="PTHR24123:SF141">
    <property type="entry name" value="ANKYRIN 2, ISOFORM U"/>
    <property type="match status" value="1"/>
</dbReference>
<dbReference type="PROSITE" id="PS50297">
    <property type="entry name" value="ANK_REP_REGION"/>
    <property type="match status" value="1"/>
</dbReference>
<feature type="repeat" description="ANK" evidence="3">
    <location>
        <begin position="1394"/>
        <end position="1426"/>
    </location>
</feature>
<evidence type="ECO:0000256" key="1">
    <source>
        <dbReference type="ARBA" id="ARBA00022737"/>
    </source>
</evidence>
<evidence type="ECO:0000313" key="4">
    <source>
        <dbReference type="EMBL" id="KAK5628406.1"/>
    </source>
</evidence>
<proteinExistence type="predicted"/>
<dbReference type="InterPro" id="IPR036770">
    <property type="entry name" value="Ankyrin_rpt-contain_sf"/>
</dbReference>
<dbReference type="Gene3D" id="1.25.40.20">
    <property type="entry name" value="Ankyrin repeat-containing domain"/>
    <property type="match status" value="5"/>
</dbReference>
<dbReference type="SMART" id="SM00248">
    <property type="entry name" value="ANK"/>
    <property type="match status" value="18"/>
</dbReference>